<dbReference type="CDD" id="cd00452">
    <property type="entry name" value="KDPG_aldolase"/>
    <property type="match status" value="1"/>
</dbReference>
<dbReference type="NCBIfam" id="NF005119">
    <property type="entry name" value="PRK06552.1"/>
    <property type="match status" value="1"/>
</dbReference>
<evidence type="ECO:0000256" key="2">
    <source>
        <dbReference type="ARBA" id="ARBA00006906"/>
    </source>
</evidence>
<dbReference type="GO" id="GO:0008700">
    <property type="term" value="F:(R,S)-4-hydroxy-2-oxoglutarate aldolase activity"/>
    <property type="evidence" value="ECO:0007669"/>
    <property type="project" value="UniProtKB-EC"/>
</dbReference>
<dbReference type="NCBIfam" id="TIGR01182">
    <property type="entry name" value="eda"/>
    <property type="match status" value="1"/>
</dbReference>
<dbReference type="Proteomes" id="UP000440066">
    <property type="component" value="Unassembled WGS sequence"/>
</dbReference>
<dbReference type="EC" id="4.1.2.14" evidence="6"/>
<dbReference type="RefSeq" id="WP_153832841.1">
    <property type="nucleotide sequence ID" value="NZ_WJQS01000007.1"/>
</dbReference>
<evidence type="ECO:0000256" key="4">
    <source>
        <dbReference type="ARBA" id="ARBA00023239"/>
    </source>
</evidence>
<comment type="caution">
    <text evidence="6">The sequence shown here is derived from an EMBL/GenBank/DDBJ whole genome shotgun (WGS) entry which is preliminary data.</text>
</comment>
<comment type="pathway">
    <text evidence="1">Carbohydrate acid metabolism.</text>
</comment>
<evidence type="ECO:0000256" key="5">
    <source>
        <dbReference type="ARBA" id="ARBA00023277"/>
    </source>
</evidence>
<dbReference type="EMBL" id="WJQS01000007">
    <property type="protein sequence ID" value="MRI85850.1"/>
    <property type="molecule type" value="Genomic_DNA"/>
</dbReference>
<evidence type="ECO:0000313" key="6">
    <source>
        <dbReference type="EMBL" id="MRI85850.1"/>
    </source>
</evidence>
<evidence type="ECO:0000256" key="1">
    <source>
        <dbReference type="ARBA" id="ARBA00004761"/>
    </source>
</evidence>
<dbReference type="PANTHER" id="PTHR30246">
    <property type="entry name" value="2-KETO-3-DEOXY-6-PHOSPHOGLUCONATE ALDOLASE"/>
    <property type="match status" value="1"/>
</dbReference>
<dbReference type="PANTHER" id="PTHR30246:SF1">
    <property type="entry name" value="2-DEHYDRO-3-DEOXY-6-PHOSPHOGALACTONATE ALDOLASE-RELATED"/>
    <property type="match status" value="1"/>
</dbReference>
<keyword evidence="5" id="KW-0119">Carbohydrate metabolism</keyword>
<dbReference type="EC" id="4.1.3.16" evidence="6"/>
<sequence>MKKMNVLNKLVESGVIGVVRGKSRAEAIEISKALVAGGIYGIELTFTVPEAAQAIQELNTEFAANPDVVVGAGTVLDATTAKLAIEAGAEYIVSPSFDAATAELCNLYQVPYLPGTLTITEMTTALKAGADIVKLFPGSAVGPSYIKAVKGPLPHANIMPTGGVSYDNLGEWIKAGAVAVGAGSNLTHPFEGATSADITETAAKFIARYRELKAELA</sequence>
<dbReference type="Proteomes" id="UP000430975">
    <property type="component" value="Unassembled WGS sequence"/>
</dbReference>
<evidence type="ECO:0000313" key="8">
    <source>
        <dbReference type="Proteomes" id="UP000430975"/>
    </source>
</evidence>
<dbReference type="Pfam" id="PF01081">
    <property type="entry name" value="Aldolase"/>
    <property type="match status" value="1"/>
</dbReference>
<dbReference type="Gene3D" id="3.20.20.70">
    <property type="entry name" value="Aldolase class I"/>
    <property type="match status" value="1"/>
</dbReference>
<dbReference type="InterPro" id="IPR000887">
    <property type="entry name" value="Aldlse_KDPG_KHG"/>
</dbReference>
<name>A0A6I2GDF7_9LACT</name>
<evidence type="ECO:0000313" key="7">
    <source>
        <dbReference type="EMBL" id="MRJ47775.1"/>
    </source>
</evidence>
<dbReference type="SUPFAM" id="SSF51569">
    <property type="entry name" value="Aldolase"/>
    <property type="match status" value="1"/>
</dbReference>
<keyword evidence="8" id="KW-1185">Reference proteome</keyword>
<evidence type="ECO:0000256" key="3">
    <source>
        <dbReference type="ARBA" id="ARBA00011233"/>
    </source>
</evidence>
<dbReference type="GO" id="GO:0008675">
    <property type="term" value="F:2-dehydro-3-deoxy-phosphogluconate aldolase activity"/>
    <property type="evidence" value="ECO:0007669"/>
    <property type="project" value="UniProtKB-EC"/>
</dbReference>
<comment type="subunit">
    <text evidence="3">Homotrimer.</text>
</comment>
<dbReference type="InterPro" id="IPR013785">
    <property type="entry name" value="Aldolase_TIM"/>
</dbReference>
<organism evidence="6 8">
    <name type="scientific">Fundicoccus ignavus</name>
    <dbReference type="NCBI Taxonomy" id="2664442"/>
    <lineage>
        <taxon>Bacteria</taxon>
        <taxon>Bacillati</taxon>
        <taxon>Bacillota</taxon>
        <taxon>Bacilli</taxon>
        <taxon>Lactobacillales</taxon>
        <taxon>Aerococcaceae</taxon>
        <taxon>Fundicoccus</taxon>
    </lineage>
</organism>
<reference evidence="7 9" key="1">
    <citation type="submission" date="2019-11" db="EMBL/GenBank/DDBJ databases">
        <title>Characterisation of Fundicoccus ignavus gen. nov. sp. nov., a novel genus of the family Aerococcaceae from bulk tank milk.</title>
        <authorList>
            <person name="Siebert A."/>
            <person name="Huptas C."/>
            <person name="Wenning M."/>
            <person name="Scherer S."/>
            <person name="Doll E.V."/>
        </authorList>
    </citation>
    <scope>NUCLEOTIDE SEQUENCE [LARGE SCALE GENOMIC DNA]</scope>
    <source>
        <strain evidence="7 9">DSM 109652</strain>
    </source>
</reference>
<evidence type="ECO:0000313" key="9">
    <source>
        <dbReference type="Proteomes" id="UP000440066"/>
    </source>
</evidence>
<proteinExistence type="inferred from homology"/>
<dbReference type="EMBL" id="WJQT01000013">
    <property type="protein sequence ID" value="MRJ47775.1"/>
    <property type="molecule type" value="Genomic_DNA"/>
</dbReference>
<accession>A0A6I2GDF7</accession>
<dbReference type="AlphaFoldDB" id="A0A6I2GDF7"/>
<reference evidence="6 8" key="2">
    <citation type="submission" date="2019-11" db="EMBL/GenBank/DDBJ databases">
        <title>Characterisation of Fundicoccus ignavus gen. nov. sp. nov., a novel genus of the family Aerococcaceae isolated from bulk tank milk.</title>
        <authorList>
            <person name="Siebert A."/>
            <person name="Huptas C."/>
            <person name="Wenning M."/>
            <person name="Scherer S."/>
            <person name="Doll E.V."/>
        </authorList>
    </citation>
    <scope>NUCLEOTIDE SEQUENCE [LARGE SCALE GENOMIC DNA]</scope>
    <source>
        <strain evidence="6 8">WS4759</strain>
    </source>
</reference>
<gene>
    <name evidence="6" type="primary">eda</name>
    <name evidence="7" type="ORF">GF867_09390</name>
    <name evidence="6" type="ORF">GIY09_08225</name>
</gene>
<comment type="similarity">
    <text evidence="2">Belongs to the KHG/KDPG aldolase family.</text>
</comment>
<keyword evidence="4 6" id="KW-0456">Lyase</keyword>
<protein>
    <submittedName>
        <fullName evidence="6">Bifunctional 4-hydroxy-2-oxoglutarate aldolase/2-dehydro-3-deoxy-phosphogluconate aldolase</fullName>
        <ecNumber evidence="6">4.1.2.14</ecNumber>
        <ecNumber evidence="6">4.1.3.16</ecNumber>
    </submittedName>
</protein>